<keyword evidence="3" id="KW-0285">Flavoprotein</keyword>
<evidence type="ECO:0000313" key="9">
    <source>
        <dbReference type="Proteomes" id="UP000827724"/>
    </source>
</evidence>
<dbReference type="PRINTS" id="PR00420">
    <property type="entry name" value="RNGMNOXGNASE"/>
</dbReference>
<evidence type="ECO:0000256" key="4">
    <source>
        <dbReference type="ARBA" id="ARBA00022827"/>
    </source>
</evidence>
<protein>
    <submittedName>
        <fullName evidence="8">Fad binding domain-containing</fullName>
    </submittedName>
</protein>
<dbReference type="EMBL" id="JAIWOZ010000006">
    <property type="protein sequence ID" value="KAH6603968.1"/>
    <property type="molecule type" value="Genomic_DNA"/>
</dbReference>
<dbReference type="AlphaFoldDB" id="A0A9P8TT83"/>
<keyword evidence="6" id="KW-0503">Monooxygenase</keyword>
<keyword evidence="4" id="KW-0274">FAD</keyword>
<evidence type="ECO:0000313" key="8">
    <source>
        <dbReference type="EMBL" id="KAH6603968.1"/>
    </source>
</evidence>
<feature type="domain" description="FAD-binding" evidence="7">
    <location>
        <begin position="10"/>
        <end position="384"/>
    </location>
</feature>
<evidence type="ECO:0000256" key="5">
    <source>
        <dbReference type="ARBA" id="ARBA00023002"/>
    </source>
</evidence>
<dbReference type="Gene3D" id="3.50.50.60">
    <property type="entry name" value="FAD/NAD(P)-binding domain"/>
    <property type="match status" value="1"/>
</dbReference>
<name>A0A9P8TT83_9HYPO</name>
<evidence type="ECO:0000256" key="2">
    <source>
        <dbReference type="ARBA" id="ARBA00007992"/>
    </source>
</evidence>
<reference evidence="8" key="1">
    <citation type="submission" date="2021-08" db="EMBL/GenBank/DDBJ databases">
        <title>Chromosome-Level Trichoderma cornu-damae using Hi-C Data.</title>
        <authorList>
            <person name="Kim C.S."/>
        </authorList>
    </citation>
    <scope>NUCLEOTIDE SEQUENCE</scope>
    <source>
        <strain evidence="8">KA19-0412C</strain>
    </source>
</reference>
<evidence type="ECO:0000256" key="6">
    <source>
        <dbReference type="ARBA" id="ARBA00023033"/>
    </source>
</evidence>
<dbReference type="SUPFAM" id="SSF51905">
    <property type="entry name" value="FAD/NAD(P)-binding domain"/>
    <property type="match status" value="1"/>
</dbReference>
<dbReference type="Proteomes" id="UP000827724">
    <property type="component" value="Unassembled WGS sequence"/>
</dbReference>
<comment type="similarity">
    <text evidence="2">Belongs to the paxM FAD-dependent monooxygenase family.</text>
</comment>
<keyword evidence="9" id="KW-1185">Reference proteome</keyword>
<dbReference type="PANTHER" id="PTHR47356:SF2">
    <property type="entry name" value="FAD-BINDING DOMAIN-CONTAINING PROTEIN-RELATED"/>
    <property type="match status" value="1"/>
</dbReference>
<dbReference type="InterPro" id="IPR036188">
    <property type="entry name" value="FAD/NAD-bd_sf"/>
</dbReference>
<dbReference type="Pfam" id="PF01494">
    <property type="entry name" value="FAD_binding_3"/>
    <property type="match status" value="1"/>
</dbReference>
<evidence type="ECO:0000259" key="7">
    <source>
        <dbReference type="Pfam" id="PF01494"/>
    </source>
</evidence>
<comment type="cofactor">
    <cofactor evidence="1">
        <name>FAD</name>
        <dbReference type="ChEBI" id="CHEBI:57692"/>
    </cofactor>
</comment>
<gene>
    <name evidence="8" type="ORF">Trco_007414</name>
</gene>
<dbReference type="GO" id="GO:0004497">
    <property type="term" value="F:monooxygenase activity"/>
    <property type="evidence" value="ECO:0007669"/>
    <property type="project" value="UniProtKB-KW"/>
</dbReference>
<sequence>MAQAERPFRIIVVGGGVAGLVASNALQKLGIDHVVLEKHSDIAPPLGAGISMWPHGLRILHQLGYLPAIQKAAVPISREVSVDDFPSYQLALFIPVVKDHHESHKLSNNASHGIGFFPLERRNFLEILYDGLPDKSFIKTNAGVEDVRQFPDRVEVKLGDGTVEVGDMVLGCDGVHSHMRTLMWQHAGKTSPGLIPNKEKTSLKTSWKTLALTTPPIPELGDSYLTVTYNRGITFLATSQPHAVYFFVIFALDEPFTWPHRERYTEEDAQKLADLVIDKPITQELLFGEVWRRRTRSAVISLEECVMDHWHHGRIVLAGDAVHKVHPNMALGGNSAIEGVARVINNIHKVMQATKGPKPSGTALNSAFATYQQEMQQRMKELMDISNMVAKMHTYATPYHKFLANWILPLSNDRNFADLIGGYIAAGPKLSFLPSAGFTTGMMEWQEKSDDVDDNENNPKAIEITKMTMARISEISATA</sequence>
<comment type="caution">
    <text evidence="8">The sequence shown here is derived from an EMBL/GenBank/DDBJ whole genome shotgun (WGS) entry which is preliminary data.</text>
</comment>
<evidence type="ECO:0000256" key="3">
    <source>
        <dbReference type="ARBA" id="ARBA00022630"/>
    </source>
</evidence>
<evidence type="ECO:0000256" key="1">
    <source>
        <dbReference type="ARBA" id="ARBA00001974"/>
    </source>
</evidence>
<dbReference type="InterPro" id="IPR050562">
    <property type="entry name" value="FAD_mOase_fung"/>
</dbReference>
<keyword evidence="5" id="KW-0560">Oxidoreductase</keyword>
<accession>A0A9P8TT83</accession>
<organism evidence="8 9">
    <name type="scientific">Trichoderma cornu-damae</name>
    <dbReference type="NCBI Taxonomy" id="654480"/>
    <lineage>
        <taxon>Eukaryota</taxon>
        <taxon>Fungi</taxon>
        <taxon>Dikarya</taxon>
        <taxon>Ascomycota</taxon>
        <taxon>Pezizomycotina</taxon>
        <taxon>Sordariomycetes</taxon>
        <taxon>Hypocreomycetidae</taxon>
        <taxon>Hypocreales</taxon>
        <taxon>Hypocreaceae</taxon>
        <taxon>Trichoderma</taxon>
    </lineage>
</organism>
<dbReference type="InterPro" id="IPR002938">
    <property type="entry name" value="FAD-bd"/>
</dbReference>
<dbReference type="OrthoDB" id="2431938at2759"/>
<proteinExistence type="inferred from homology"/>
<dbReference type="PANTHER" id="PTHR47356">
    <property type="entry name" value="FAD-DEPENDENT MONOOXYGENASE ASQG-RELATED"/>
    <property type="match status" value="1"/>
</dbReference>
<dbReference type="GO" id="GO:0071949">
    <property type="term" value="F:FAD binding"/>
    <property type="evidence" value="ECO:0007669"/>
    <property type="project" value="InterPro"/>
</dbReference>